<name>A0A7W5V4V4_9ACTN</name>
<protein>
    <submittedName>
        <fullName evidence="1">Uncharacterized protein</fullName>
    </submittedName>
</protein>
<dbReference type="AlphaFoldDB" id="A0A7W5V4V4"/>
<accession>A0A7W5V4V4</accession>
<dbReference type="GeneID" id="95387520"/>
<keyword evidence="2" id="KW-1185">Reference proteome</keyword>
<evidence type="ECO:0000313" key="1">
    <source>
        <dbReference type="EMBL" id="MBB3725065.1"/>
    </source>
</evidence>
<dbReference type="RefSeq" id="WP_183643883.1">
    <property type="nucleotide sequence ID" value="NZ_JACIBV010000001.1"/>
</dbReference>
<sequence length="149" mass="16506">MTDHSVSEELRAMERDQCTACLGTAEEEIVPGYNRPCRACAGTGRRREQLIWQLAHDEAAQLITLPVVRDLVKQTRGAFRLSEIADAVRAALNLPVGRLPVGPRVRDLLLDMQAADEIVMVSAPDELLEGTEVVLHRDPAWERVRTLGA</sequence>
<reference evidence="1 2" key="1">
    <citation type="submission" date="2020-08" db="EMBL/GenBank/DDBJ databases">
        <title>Sequencing the genomes of 1000 actinobacteria strains.</title>
        <authorList>
            <person name="Klenk H.-P."/>
        </authorList>
    </citation>
    <scope>NUCLEOTIDE SEQUENCE [LARGE SCALE GENOMIC DNA]</scope>
    <source>
        <strain evidence="1 2">DSM 44320</strain>
    </source>
</reference>
<evidence type="ECO:0000313" key="2">
    <source>
        <dbReference type="Proteomes" id="UP000579945"/>
    </source>
</evidence>
<gene>
    <name evidence="1" type="ORF">FHR33_000925</name>
</gene>
<comment type="caution">
    <text evidence="1">The sequence shown here is derived from an EMBL/GenBank/DDBJ whole genome shotgun (WGS) entry which is preliminary data.</text>
</comment>
<dbReference type="EMBL" id="JACIBV010000001">
    <property type="protein sequence ID" value="MBB3725065.1"/>
    <property type="molecule type" value="Genomic_DNA"/>
</dbReference>
<dbReference type="Proteomes" id="UP000579945">
    <property type="component" value="Unassembled WGS sequence"/>
</dbReference>
<organism evidence="1 2">
    <name type="scientific">Nonomuraea dietziae</name>
    <dbReference type="NCBI Taxonomy" id="65515"/>
    <lineage>
        <taxon>Bacteria</taxon>
        <taxon>Bacillati</taxon>
        <taxon>Actinomycetota</taxon>
        <taxon>Actinomycetes</taxon>
        <taxon>Streptosporangiales</taxon>
        <taxon>Streptosporangiaceae</taxon>
        <taxon>Nonomuraea</taxon>
    </lineage>
</organism>
<proteinExistence type="predicted"/>